<evidence type="ECO:0000313" key="1">
    <source>
        <dbReference type="EMBL" id="JAD77464.1"/>
    </source>
</evidence>
<proteinExistence type="predicted"/>
<dbReference type="AlphaFoldDB" id="A0A0A9CMB7"/>
<sequence>MWPLLPFLAPEQGGFLDCSVMEVGLMGISVEKRFGRDLVESSRQDGLPPLPRPVSLVVGGEAARGSPQPIAAPAPPPDFLFFSIATKNRNPPIQSKPNLNQYIVKSAYRKKIDRILLRNKEKD</sequence>
<name>A0A0A9CMB7_ARUDO</name>
<reference evidence="1" key="1">
    <citation type="submission" date="2014-09" db="EMBL/GenBank/DDBJ databases">
        <authorList>
            <person name="Magalhaes I.L.F."/>
            <person name="Oliveira U."/>
            <person name="Santos F.R."/>
            <person name="Vidigal T.H.D.A."/>
            <person name="Brescovit A.D."/>
            <person name="Santos A.J."/>
        </authorList>
    </citation>
    <scope>NUCLEOTIDE SEQUENCE</scope>
    <source>
        <tissue evidence="1">Shoot tissue taken approximately 20 cm above the soil surface</tissue>
    </source>
</reference>
<dbReference type="EMBL" id="GBRH01220431">
    <property type="protein sequence ID" value="JAD77464.1"/>
    <property type="molecule type" value="Transcribed_RNA"/>
</dbReference>
<reference evidence="1" key="2">
    <citation type="journal article" date="2015" name="Data Brief">
        <title>Shoot transcriptome of the giant reed, Arundo donax.</title>
        <authorList>
            <person name="Barrero R.A."/>
            <person name="Guerrero F.D."/>
            <person name="Moolhuijzen P."/>
            <person name="Goolsby J.A."/>
            <person name="Tidwell J."/>
            <person name="Bellgard S.E."/>
            <person name="Bellgard M.I."/>
        </authorList>
    </citation>
    <scope>NUCLEOTIDE SEQUENCE</scope>
    <source>
        <tissue evidence="1">Shoot tissue taken approximately 20 cm above the soil surface</tissue>
    </source>
</reference>
<protein>
    <submittedName>
        <fullName evidence="1">Uncharacterized protein</fullName>
    </submittedName>
</protein>
<accession>A0A0A9CMB7</accession>
<organism evidence="1">
    <name type="scientific">Arundo donax</name>
    <name type="common">Giant reed</name>
    <name type="synonym">Donax arundinaceus</name>
    <dbReference type="NCBI Taxonomy" id="35708"/>
    <lineage>
        <taxon>Eukaryota</taxon>
        <taxon>Viridiplantae</taxon>
        <taxon>Streptophyta</taxon>
        <taxon>Embryophyta</taxon>
        <taxon>Tracheophyta</taxon>
        <taxon>Spermatophyta</taxon>
        <taxon>Magnoliopsida</taxon>
        <taxon>Liliopsida</taxon>
        <taxon>Poales</taxon>
        <taxon>Poaceae</taxon>
        <taxon>PACMAD clade</taxon>
        <taxon>Arundinoideae</taxon>
        <taxon>Arundineae</taxon>
        <taxon>Arundo</taxon>
    </lineage>
</organism>